<organism evidence="1 2">
    <name type="scientific">Bacillus mycoides</name>
    <dbReference type="NCBI Taxonomy" id="1405"/>
    <lineage>
        <taxon>Bacteria</taxon>
        <taxon>Bacillati</taxon>
        <taxon>Bacillota</taxon>
        <taxon>Bacilli</taxon>
        <taxon>Bacillales</taxon>
        <taxon>Bacillaceae</taxon>
        <taxon>Bacillus</taxon>
        <taxon>Bacillus cereus group</taxon>
    </lineage>
</organism>
<gene>
    <name evidence="1" type="ORF">III_05763</name>
</gene>
<dbReference type="EMBL" id="AHEV01000051">
    <property type="protein sequence ID" value="EJR29994.1"/>
    <property type="molecule type" value="Genomic_DNA"/>
</dbReference>
<proteinExistence type="predicted"/>
<dbReference type="RefSeq" id="WP_002169825.1">
    <property type="nucleotide sequence ID" value="NZ_JH792253.1"/>
</dbReference>
<dbReference type="Proteomes" id="UP000006976">
    <property type="component" value="Unassembled WGS sequence"/>
</dbReference>
<sequence length="241" mass="28050">MTTNLLSLSLNTTHSMFSDGEVAIAIFKALYDQYKTSENYKDLAEDIANRVQKSLDLAFYNQQITKFQSAERLFKDFVNTIQGDDGLADELHVITSDLMGHLEQYNTVEAYAASIQANMIYILILKYKYEKNIILREHLVERGIEYATKINEKFAQINNVLTNSITECFRFPAGYRCYDKLTDRDIFQKAFDDSPVEHVLAECNFVRNPVWTSREEFREELNTKVKDSSKYFSDLENRLPH</sequence>
<evidence type="ECO:0000313" key="2">
    <source>
        <dbReference type="Proteomes" id="UP000006976"/>
    </source>
</evidence>
<evidence type="ECO:0000313" key="1">
    <source>
        <dbReference type="EMBL" id="EJR29994.1"/>
    </source>
</evidence>
<reference evidence="1 2" key="1">
    <citation type="submission" date="2012-04" db="EMBL/GenBank/DDBJ databases">
        <title>The Genome Sequence of Bacillus cereus VD078.</title>
        <authorList>
            <consortium name="The Broad Institute Genome Sequencing Platform"/>
            <consortium name="The Broad Institute Genome Sequencing Center for Infectious Disease"/>
            <person name="Feldgarden M."/>
            <person name="Van der Auwera G.A."/>
            <person name="Mahillon J."/>
            <person name="Duprez V."/>
            <person name="Timmery S."/>
            <person name="Mattelet C."/>
            <person name="Dierick K."/>
            <person name="Sun M."/>
            <person name="Yu Z."/>
            <person name="Zhu L."/>
            <person name="Hu X."/>
            <person name="Shank E.B."/>
            <person name="Swiecicka I."/>
            <person name="Hansen B.M."/>
            <person name="Andrup L."/>
            <person name="Young S.K."/>
            <person name="Zeng Q."/>
            <person name="Gargeya S."/>
            <person name="Fitzgerald M."/>
            <person name="Haas B."/>
            <person name="Abouelleil A."/>
            <person name="Alvarado L."/>
            <person name="Arachchi H.M."/>
            <person name="Berlin A."/>
            <person name="Chapman S.B."/>
            <person name="Goldberg J."/>
            <person name="Griggs A."/>
            <person name="Gujja S."/>
            <person name="Hansen M."/>
            <person name="Howarth C."/>
            <person name="Imamovic A."/>
            <person name="Larimer J."/>
            <person name="McCowen C."/>
            <person name="Montmayeur A."/>
            <person name="Murphy C."/>
            <person name="Neiman D."/>
            <person name="Pearson M."/>
            <person name="Priest M."/>
            <person name="Roberts A."/>
            <person name="Saif S."/>
            <person name="Shea T."/>
            <person name="Sisk P."/>
            <person name="Sykes S."/>
            <person name="Wortman J."/>
            <person name="Nusbaum C."/>
            <person name="Birren B."/>
        </authorList>
    </citation>
    <scope>NUCLEOTIDE SEQUENCE [LARGE SCALE GENOMIC DNA]</scope>
    <source>
        <strain evidence="1 2">VD078</strain>
    </source>
</reference>
<name>A0ABC9QV26_BACMY</name>
<comment type="caution">
    <text evidence="1">The sequence shown here is derived from an EMBL/GenBank/DDBJ whole genome shotgun (WGS) entry which is preliminary data.</text>
</comment>
<dbReference type="AlphaFoldDB" id="A0ABC9QV26"/>
<protein>
    <submittedName>
        <fullName evidence="1">Uncharacterized protein</fullName>
    </submittedName>
</protein>
<accession>A0ABC9QV26</accession>